<dbReference type="InterPro" id="IPR051692">
    <property type="entry name" value="OMP-like"/>
</dbReference>
<keyword evidence="2 5" id="KW-0732">Signal</keyword>
<protein>
    <submittedName>
        <fullName evidence="7">Outer membrane protein</fullName>
    </submittedName>
</protein>
<comment type="similarity">
    <text evidence="4">Belongs to the Omp25/RopB family.</text>
</comment>
<evidence type="ECO:0000256" key="1">
    <source>
        <dbReference type="ARBA" id="ARBA00004370"/>
    </source>
</evidence>
<evidence type="ECO:0000256" key="3">
    <source>
        <dbReference type="ARBA" id="ARBA00023136"/>
    </source>
</evidence>
<dbReference type="PANTHER" id="PTHR34001:SF3">
    <property type="entry name" value="BLL7405 PROTEIN"/>
    <property type="match status" value="1"/>
</dbReference>
<comment type="caution">
    <text evidence="7">The sequence shown here is derived from an EMBL/GenBank/DDBJ whole genome shotgun (WGS) entry which is preliminary data.</text>
</comment>
<evidence type="ECO:0000313" key="8">
    <source>
        <dbReference type="Proteomes" id="UP001589943"/>
    </source>
</evidence>
<evidence type="ECO:0000256" key="5">
    <source>
        <dbReference type="SAM" id="SignalP"/>
    </source>
</evidence>
<evidence type="ECO:0000256" key="4">
    <source>
        <dbReference type="ARBA" id="ARBA00038306"/>
    </source>
</evidence>
<dbReference type="EMBL" id="JBHLTL010000001">
    <property type="protein sequence ID" value="MFC0588915.1"/>
    <property type="molecule type" value="Genomic_DNA"/>
</dbReference>
<feature type="signal peptide" evidence="5">
    <location>
        <begin position="1"/>
        <end position="22"/>
    </location>
</feature>
<evidence type="ECO:0000256" key="2">
    <source>
        <dbReference type="ARBA" id="ARBA00022729"/>
    </source>
</evidence>
<dbReference type="SUPFAM" id="SSF56925">
    <property type="entry name" value="OMPA-like"/>
    <property type="match status" value="1"/>
</dbReference>
<sequence>MKKILASAAVLAVAFSSSAAFAQDAAAFEGVYVGVTAGGAQLDSTLTDGDEYFTYGAAQKSSGTLVYGATAGYNMAVGSNGILGLEADFSGSTGKNDIPDPDWESYLHQKVDWFSTVRARAGLATGNAMVYATGGVAFARNDNAAYYDAAGCGNNQYDVCVKETKTSLVFGGGVEYKLSEKLSMKAEYLHLDGATARYQIPTTTSSYENVVFKNNLNIARIGFNYNF</sequence>
<name>A0ABV6PGE5_9SPHN</name>
<keyword evidence="3" id="KW-0472">Membrane</keyword>
<dbReference type="Proteomes" id="UP001589943">
    <property type="component" value="Unassembled WGS sequence"/>
</dbReference>
<proteinExistence type="inferred from homology"/>
<dbReference type="RefSeq" id="WP_379480403.1">
    <property type="nucleotide sequence ID" value="NZ_JBHLTL010000001.1"/>
</dbReference>
<feature type="domain" description="Outer membrane protein beta-barrel" evidence="6">
    <location>
        <begin position="9"/>
        <end position="227"/>
    </location>
</feature>
<organism evidence="7 8">
    <name type="scientific">Novosphingobium aquiterrae</name>
    <dbReference type="NCBI Taxonomy" id="624388"/>
    <lineage>
        <taxon>Bacteria</taxon>
        <taxon>Pseudomonadati</taxon>
        <taxon>Pseudomonadota</taxon>
        <taxon>Alphaproteobacteria</taxon>
        <taxon>Sphingomonadales</taxon>
        <taxon>Sphingomonadaceae</taxon>
        <taxon>Novosphingobium</taxon>
    </lineage>
</organism>
<keyword evidence="8" id="KW-1185">Reference proteome</keyword>
<gene>
    <name evidence="7" type="ORF">ACFFF7_05760</name>
</gene>
<evidence type="ECO:0000313" key="7">
    <source>
        <dbReference type="EMBL" id="MFC0588915.1"/>
    </source>
</evidence>
<reference evidence="7 8" key="1">
    <citation type="submission" date="2024-09" db="EMBL/GenBank/DDBJ databases">
        <authorList>
            <person name="Sun Q."/>
            <person name="Mori K."/>
        </authorList>
    </citation>
    <scope>NUCLEOTIDE SEQUENCE [LARGE SCALE GENOMIC DNA]</scope>
    <source>
        <strain evidence="7 8">NCAIM B.02537</strain>
    </source>
</reference>
<dbReference type="Pfam" id="PF13505">
    <property type="entry name" value="OMP_b-brl"/>
    <property type="match status" value="1"/>
</dbReference>
<dbReference type="InterPro" id="IPR027385">
    <property type="entry name" value="Beta-barrel_OMP"/>
</dbReference>
<dbReference type="Gene3D" id="2.40.160.20">
    <property type="match status" value="1"/>
</dbReference>
<dbReference type="InterPro" id="IPR011250">
    <property type="entry name" value="OMP/PagP_B-barrel"/>
</dbReference>
<evidence type="ECO:0000259" key="6">
    <source>
        <dbReference type="Pfam" id="PF13505"/>
    </source>
</evidence>
<feature type="chain" id="PRO_5046476711" evidence="5">
    <location>
        <begin position="23"/>
        <end position="227"/>
    </location>
</feature>
<comment type="subcellular location">
    <subcellularLocation>
        <location evidence="1">Membrane</location>
    </subcellularLocation>
</comment>
<dbReference type="PANTHER" id="PTHR34001">
    <property type="entry name" value="BLL7405 PROTEIN"/>
    <property type="match status" value="1"/>
</dbReference>
<accession>A0ABV6PGE5</accession>